<sequence length="193" mass="21212">MPSPILHQPYQALSDPDEFLGVKLDSGGREVFRRPLRLPDASEQQHRRCQIILWLRQKSASSTELSAKVLAEAESEVSQLGSNSLCGYGFASTTTHKNLLFISGFAILNSLSNFWLQATMLFNSSIYLGSALAGSRFCYYLPSVWNAAEYCPTSFSTCVFDSSQGHGGYRVPGFEGDTADSESSREKACDLIT</sequence>
<dbReference type="EMBL" id="JARJLG010000005">
    <property type="protein sequence ID" value="KAJ7780664.1"/>
    <property type="molecule type" value="Genomic_DNA"/>
</dbReference>
<comment type="caution">
    <text evidence="1">The sequence shown here is derived from an EMBL/GenBank/DDBJ whole genome shotgun (WGS) entry which is preliminary data.</text>
</comment>
<gene>
    <name evidence="1" type="ORF">DFH07DRAFT_765181</name>
</gene>
<protein>
    <submittedName>
        <fullName evidence="1">Uncharacterized protein</fullName>
    </submittedName>
</protein>
<proteinExistence type="predicted"/>
<name>A0AAD7K8K2_9AGAR</name>
<evidence type="ECO:0000313" key="2">
    <source>
        <dbReference type="Proteomes" id="UP001215280"/>
    </source>
</evidence>
<evidence type="ECO:0000313" key="1">
    <source>
        <dbReference type="EMBL" id="KAJ7780664.1"/>
    </source>
</evidence>
<dbReference type="Proteomes" id="UP001215280">
    <property type="component" value="Unassembled WGS sequence"/>
</dbReference>
<organism evidence="1 2">
    <name type="scientific">Mycena maculata</name>
    <dbReference type="NCBI Taxonomy" id="230809"/>
    <lineage>
        <taxon>Eukaryota</taxon>
        <taxon>Fungi</taxon>
        <taxon>Dikarya</taxon>
        <taxon>Basidiomycota</taxon>
        <taxon>Agaricomycotina</taxon>
        <taxon>Agaricomycetes</taxon>
        <taxon>Agaricomycetidae</taxon>
        <taxon>Agaricales</taxon>
        <taxon>Marasmiineae</taxon>
        <taxon>Mycenaceae</taxon>
        <taxon>Mycena</taxon>
    </lineage>
</organism>
<reference evidence="1" key="1">
    <citation type="submission" date="2023-03" db="EMBL/GenBank/DDBJ databases">
        <title>Massive genome expansion in bonnet fungi (Mycena s.s.) driven by repeated elements and novel gene families across ecological guilds.</title>
        <authorList>
            <consortium name="Lawrence Berkeley National Laboratory"/>
            <person name="Harder C.B."/>
            <person name="Miyauchi S."/>
            <person name="Viragh M."/>
            <person name="Kuo A."/>
            <person name="Thoen E."/>
            <person name="Andreopoulos B."/>
            <person name="Lu D."/>
            <person name="Skrede I."/>
            <person name="Drula E."/>
            <person name="Henrissat B."/>
            <person name="Morin E."/>
            <person name="Kohler A."/>
            <person name="Barry K."/>
            <person name="LaButti K."/>
            <person name="Morin E."/>
            <person name="Salamov A."/>
            <person name="Lipzen A."/>
            <person name="Mereny Z."/>
            <person name="Hegedus B."/>
            <person name="Baldrian P."/>
            <person name="Stursova M."/>
            <person name="Weitz H."/>
            <person name="Taylor A."/>
            <person name="Grigoriev I.V."/>
            <person name="Nagy L.G."/>
            <person name="Martin F."/>
            <person name="Kauserud H."/>
        </authorList>
    </citation>
    <scope>NUCLEOTIDE SEQUENCE</scope>
    <source>
        <strain evidence="1">CBHHK188m</strain>
    </source>
</reference>
<keyword evidence="2" id="KW-1185">Reference proteome</keyword>
<accession>A0AAD7K8K2</accession>
<dbReference type="AlphaFoldDB" id="A0AAD7K8K2"/>